<dbReference type="AlphaFoldDB" id="A0A8S1HTQ5"/>
<comment type="caution">
    <text evidence="1">The sequence shown here is derived from an EMBL/GenBank/DDBJ whole genome shotgun (WGS) entry which is preliminary data.</text>
</comment>
<name>A0A8S1HTQ5_9PELO</name>
<organism evidence="1 2">
    <name type="scientific">Caenorhabditis auriculariae</name>
    <dbReference type="NCBI Taxonomy" id="2777116"/>
    <lineage>
        <taxon>Eukaryota</taxon>
        <taxon>Metazoa</taxon>
        <taxon>Ecdysozoa</taxon>
        <taxon>Nematoda</taxon>
        <taxon>Chromadorea</taxon>
        <taxon>Rhabditida</taxon>
        <taxon>Rhabditina</taxon>
        <taxon>Rhabditomorpha</taxon>
        <taxon>Rhabditoidea</taxon>
        <taxon>Rhabditidae</taxon>
        <taxon>Peloderinae</taxon>
        <taxon>Caenorhabditis</taxon>
    </lineage>
</organism>
<reference evidence="1" key="1">
    <citation type="submission" date="2020-10" db="EMBL/GenBank/DDBJ databases">
        <authorList>
            <person name="Kikuchi T."/>
        </authorList>
    </citation>
    <scope>NUCLEOTIDE SEQUENCE</scope>
    <source>
        <strain evidence="1">NKZ352</strain>
    </source>
</reference>
<evidence type="ECO:0000313" key="2">
    <source>
        <dbReference type="Proteomes" id="UP000835052"/>
    </source>
</evidence>
<protein>
    <submittedName>
        <fullName evidence="1">Uncharacterized protein</fullName>
    </submittedName>
</protein>
<proteinExistence type="predicted"/>
<keyword evidence="2" id="KW-1185">Reference proteome</keyword>
<gene>
    <name evidence="1" type="ORF">CAUJ_LOCUS13470</name>
</gene>
<dbReference type="Proteomes" id="UP000835052">
    <property type="component" value="Unassembled WGS sequence"/>
</dbReference>
<evidence type="ECO:0000313" key="1">
    <source>
        <dbReference type="EMBL" id="CAD6197561.1"/>
    </source>
</evidence>
<dbReference type="EMBL" id="CAJGYM010000098">
    <property type="protein sequence ID" value="CAD6197561.1"/>
    <property type="molecule type" value="Genomic_DNA"/>
</dbReference>
<accession>A0A8S1HTQ5</accession>
<sequence length="133" mass="15429">MSEMVLCVKRDLPWNERPGMSFPPPSPAEIGTRCCRRPDDTPLSLPENLAVDERLETLAHAQRTPQASPIPSDGWLIRMRANKYLNEAAKSNDLRKFKSVDELAKMEQERNRDPVDELHWQLRKEFHLTSYSQ</sequence>